<dbReference type="SUPFAM" id="SSF55961">
    <property type="entry name" value="Bet v1-like"/>
    <property type="match status" value="1"/>
</dbReference>
<dbReference type="PANTHER" id="PTHR33824:SF7">
    <property type="entry name" value="POLYKETIDE CYCLASE_DEHYDRASE AND LIPID TRANSPORT SUPERFAMILY PROTEIN"/>
    <property type="match status" value="1"/>
</dbReference>
<feature type="region of interest" description="Disordered" evidence="1">
    <location>
        <begin position="197"/>
        <end position="283"/>
    </location>
</feature>
<evidence type="ECO:0000256" key="1">
    <source>
        <dbReference type="SAM" id="MobiDB-lite"/>
    </source>
</evidence>
<evidence type="ECO:0000313" key="3">
    <source>
        <dbReference type="EMBL" id="MFC0860690.1"/>
    </source>
</evidence>
<comment type="caution">
    <text evidence="3">The sequence shown here is derived from an EMBL/GenBank/DDBJ whole genome shotgun (WGS) entry which is preliminary data.</text>
</comment>
<keyword evidence="4" id="KW-1185">Reference proteome</keyword>
<dbReference type="RefSeq" id="WP_394298997.1">
    <property type="nucleotide sequence ID" value="NZ_JBHMQT010000001.1"/>
</dbReference>
<reference evidence="3 4" key="1">
    <citation type="submission" date="2024-09" db="EMBL/GenBank/DDBJ databases">
        <authorList>
            <person name="Sun Q."/>
            <person name="Mori K."/>
        </authorList>
    </citation>
    <scope>NUCLEOTIDE SEQUENCE [LARGE SCALE GENOMIC DNA]</scope>
    <source>
        <strain evidence="3 4">TBRC 1851</strain>
    </source>
</reference>
<protein>
    <submittedName>
        <fullName evidence="3">SRPBCC family protein</fullName>
    </submittedName>
</protein>
<sequence>MWAAAGRCRSACCSPRWAFRRSPAGMRGRTGCSKTSSAFPVGVDGCAVDSGAVASEATTEGGGMSSIEHSVEVNVPVRTVYDQWTRFESFPEFMEGVESVKQIDDTRTHWIVEIAGVRREFEAEITEQHPDERVAWRSLDRPRHAGVVTFHRLSGDTARVTLQMEHDPEGLAEKAGELLQIVRLRVRGDLERFKEFMEKHGGETGGWRGEVPGPHQRGGDEGERRPTGSGTGYDIDEPMPPQPVQPEYPPTPPLPPPGAGPVPPIPPRDGGPATPPGAPGPVI</sequence>
<feature type="domain" description="Coenzyme Q-binding protein COQ10 START" evidence="2">
    <location>
        <begin position="73"/>
        <end position="190"/>
    </location>
</feature>
<dbReference type="InterPro" id="IPR023393">
    <property type="entry name" value="START-like_dom_sf"/>
</dbReference>
<dbReference type="PANTHER" id="PTHR33824">
    <property type="entry name" value="POLYKETIDE CYCLASE/DEHYDRASE AND LIPID TRANSPORT SUPERFAMILY PROTEIN"/>
    <property type="match status" value="1"/>
</dbReference>
<dbReference type="EMBL" id="JBHMQT010000001">
    <property type="protein sequence ID" value="MFC0860690.1"/>
    <property type="molecule type" value="Genomic_DNA"/>
</dbReference>
<feature type="compositionally biased region" description="Pro residues" evidence="1">
    <location>
        <begin position="238"/>
        <end position="283"/>
    </location>
</feature>
<gene>
    <name evidence="3" type="ORF">ACFHYQ_00105</name>
</gene>
<dbReference type="CDD" id="cd07817">
    <property type="entry name" value="SRPBCC_8"/>
    <property type="match status" value="1"/>
</dbReference>
<evidence type="ECO:0000259" key="2">
    <source>
        <dbReference type="Pfam" id="PF03364"/>
    </source>
</evidence>
<dbReference type="Gene3D" id="3.30.530.20">
    <property type="match status" value="1"/>
</dbReference>
<organism evidence="3 4">
    <name type="scientific">Sphaerimonospora cavernae</name>
    <dbReference type="NCBI Taxonomy" id="1740611"/>
    <lineage>
        <taxon>Bacteria</taxon>
        <taxon>Bacillati</taxon>
        <taxon>Actinomycetota</taxon>
        <taxon>Actinomycetes</taxon>
        <taxon>Streptosporangiales</taxon>
        <taxon>Streptosporangiaceae</taxon>
        <taxon>Sphaerimonospora</taxon>
    </lineage>
</organism>
<name>A0ABV6TWV3_9ACTN</name>
<dbReference type="InterPro" id="IPR047137">
    <property type="entry name" value="ORF3"/>
</dbReference>
<feature type="compositionally biased region" description="Basic and acidic residues" evidence="1">
    <location>
        <begin position="217"/>
        <end position="226"/>
    </location>
</feature>
<proteinExistence type="predicted"/>
<accession>A0ABV6TWV3</accession>
<dbReference type="InterPro" id="IPR005031">
    <property type="entry name" value="COQ10_START"/>
</dbReference>
<dbReference type="Pfam" id="PF03364">
    <property type="entry name" value="Polyketide_cyc"/>
    <property type="match status" value="1"/>
</dbReference>
<evidence type="ECO:0000313" key="4">
    <source>
        <dbReference type="Proteomes" id="UP001589870"/>
    </source>
</evidence>
<dbReference type="Proteomes" id="UP001589870">
    <property type="component" value="Unassembled WGS sequence"/>
</dbReference>